<evidence type="ECO:0000259" key="2">
    <source>
        <dbReference type="Pfam" id="PF08327"/>
    </source>
</evidence>
<dbReference type="AlphaFoldDB" id="A0A543CNH0"/>
<comment type="caution">
    <text evidence="3">The sequence shown here is derived from an EMBL/GenBank/DDBJ whole genome shotgun (WGS) entry which is preliminary data.</text>
</comment>
<dbReference type="InterPro" id="IPR023393">
    <property type="entry name" value="START-like_dom_sf"/>
</dbReference>
<gene>
    <name evidence="3" type="ORF">FB559_4136</name>
</gene>
<proteinExistence type="inferred from homology"/>
<dbReference type="InterPro" id="IPR013538">
    <property type="entry name" value="ASHA1/2-like_C"/>
</dbReference>
<dbReference type="Proteomes" id="UP000316096">
    <property type="component" value="Unassembled WGS sequence"/>
</dbReference>
<evidence type="ECO:0000313" key="4">
    <source>
        <dbReference type="Proteomes" id="UP000316096"/>
    </source>
</evidence>
<evidence type="ECO:0000256" key="1">
    <source>
        <dbReference type="ARBA" id="ARBA00006817"/>
    </source>
</evidence>
<dbReference type="OrthoDB" id="4538425at2"/>
<evidence type="ECO:0000313" key="3">
    <source>
        <dbReference type="EMBL" id="TQL98510.1"/>
    </source>
</evidence>
<dbReference type="RefSeq" id="WP_141957097.1">
    <property type="nucleotide sequence ID" value="NZ_VFOZ01000001.1"/>
</dbReference>
<accession>A0A543CNH0</accession>
<dbReference type="SUPFAM" id="SSF55961">
    <property type="entry name" value="Bet v1-like"/>
    <property type="match status" value="2"/>
</dbReference>
<protein>
    <submittedName>
        <fullName evidence="3">Uncharacterized protein YndB with AHSA1/START domain</fullName>
    </submittedName>
</protein>
<keyword evidence="4" id="KW-1185">Reference proteome</keyword>
<sequence>MADPIRLRVRLPASIGAVRNAWTDATALRHWLADHVEAEPGRYAFWGRHTPQGEKPRQRPLHLDDRTLRFSWELSGEETIVEVLLEEDAGSTVVTLSQTCFEGAYSGYPVGIALTVFWSLALGNLTDHLMDRPTTPKCDYTARDLRTEVAIGAPRDAVFGSLTASEEFSRWFGLPVEIEPYVGGSWTIRRGGPIGTVRALEPGRLLSLAEDSGISTWELEDHDGGTLLRLGLSGFDPGSPPYPGWTGWLSAVSSLRRYHELADWRPIWLDT</sequence>
<organism evidence="3 4">
    <name type="scientific">Actinoallomurus bryophytorum</name>
    <dbReference type="NCBI Taxonomy" id="1490222"/>
    <lineage>
        <taxon>Bacteria</taxon>
        <taxon>Bacillati</taxon>
        <taxon>Actinomycetota</taxon>
        <taxon>Actinomycetes</taxon>
        <taxon>Streptosporangiales</taxon>
        <taxon>Thermomonosporaceae</taxon>
        <taxon>Actinoallomurus</taxon>
    </lineage>
</organism>
<dbReference type="Pfam" id="PF08327">
    <property type="entry name" value="AHSA1"/>
    <property type="match status" value="2"/>
</dbReference>
<feature type="domain" description="Activator of Hsp90 ATPase homologue 1/2-like C-terminal" evidence="2">
    <location>
        <begin position="14"/>
        <end position="102"/>
    </location>
</feature>
<dbReference type="EMBL" id="VFOZ01000001">
    <property type="protein sequence ID" value="TQL98510.1"/>
    <property type="molecule type" value="Genomic_DNA"/>
</dbReference>
<name>A0A543CNH0_9ACTN</name>
<dbReference type="Gene3D" id="3.30.530.20">
    <property type="match status" value="2"/>
</dbReference>
<comment type="similarity">
    <text evidence="1">Belongs to the AHA1 family.</text>
</comment>
<reference evidence="3 4" key="1">
    <citation type="submission" date="2019-06" db="EMBL/GenBank/DDBJ databases">
        <title>Sequencing the genomes of 1000 actinobacteria strains.</title>
        <authorList>
            <person name="Klenk H.-P."/>
        </authorList>
    </citation>
    <scope>NUCLEOTIDE SEQUENCE [LARGE SCALE GENOMIC DNA]</scope>
    <source>
        <strain evidence="3 4">DSM 102200</strain>
    </source>
</reference>
<feature type="domain" description="Activator of Hsp90 ATPase homologue 1/2-like C-terminal" evidence="2">
    <location>
        <begin position="153"/>
        <end position="258"/>
    </location>
</feature>
<dbReference type="CDD" id="cd07814">
    <property type="entry name" value="SRPBCC_CalC_Aha1-like"/>
    <property type="match status" value="2"/>
</dbReference>